<dbReference type="InterPro" id="IPR001647">
    <property type="entry name" value="HTH_TetR"/>
</dbReference>
<dbReference type="InterPro" id="IPR009057">
    <property type="entry name" value="Homeodomain-like_sf"/>
</dbReference>
<evidence type="ECO:0000256" key="3">
    <source>
        <dbReference type="ARBA" id="ARBA00023163"/>
    </source>
</evidence>
<keyword evidence="2" id="KW-0238">DNA-binding</keyword>
<comment type="caution">
    <text evidence="4">The sequence shown here is derived from an EMBL/GenBank/DDBJ whole genome shotgun (WGS) entry which is preliminary data.</text>
</comment>
<evidence type="ECO:0000256" key="2">
    <source>
        <dbReference type="ARBA" id="ARBA00023125"/>
    </source>
</evidence>
<dbReference type="PANTHER" id="PTHR30055:SF234">
    <property type="entry name" value="HTH-TYPE TRANSCRIPTIONAL REGULATOR BETI"/>
    <property type="match status" value="1"/>
</dbReference>
<gene>
    <name evidence="4" type="ORF">FH608_008870</name>
</gene>
<keyword evidence="1" id="KW-0805">Transcription regulation</keyword>
<evidence type="ECO:0000256" key="1">
    <source>
        <dbReference type="ARBA" id="ARBA00023015"/>
    </source>
</evidence>
<organism evidence="4 5">
    <name type="scientific">Nonomuraea phyllanthi</name>
    <dbReference type="NCBI Taxonomy" id="2219224"/>
    <lineage>
        <taxon>Bacteria</taxon>
        <taxon>Bacillati</taxon>
        <taxon>Actinomycetota</taxon>
        <taxon>Actinomycetes</taxon>
        <taxon>Streptosporangiales</taxon>
        <taxon>Streptosporangiaceae</taxon>
        <taxon>Nonomuraea</taxon>
    </lineage>
</organism>
<dbReference type="InterPro" id="IPR050109">
    <property type="entry name" value="HTH-type_TetR-like_transc_reg"/>
</dbReference>
<keyword evidence="5" id="KW-1185">Reference proteome</keyword>
<evidence type="ECO:0000313" key="4">
    <source>
        <dbReference type="EMBL" id="KAB8196795.1"/>
    </source>
</evidence>
<dbReference type="InterPro" id="IPR036271">
    <property type="entry name" value="Tet_transcr_reg_TetR-rel_C_sf"/>
</dbReference>
<dbReference type="AlphaFoldDB" id="A0A5C4WU17"/>
<protein>
    <submittedName>
        <fullName evidence="4">TetR family transcriptional regulator</fullName>
    </submittedName>
</protein>
<dbReference type="PROSITE" id="PS50977">
    <property type="entry name" value="HTH_TETR_2"/>
    <property type="match status" value="1"/>
</dbReference>
<dbReference type="OrthoDB" id="3192968at2"/>
<dbReference type="InterPro" id="IPR049445">
    <property type="entry name" value="TetR_SbtR-like_C"/>
</dbReference>
<dbReference type="EMBL" id="VDLX02000002">
    <property type="protein sequence ID" value="KAB8196795.1"/>
    <property type="molecule type" value="Genomic_DNA"/>
</dbReference>
<dbReference type="SUPFAM" id="SSF48498">
    <property type="entry name" value="Tetracyclin repressor-like, C-terminal domain"/>
    <property type="match status" value="1"/>
</dbReference>
<proteinExistence type="predicted"/>
<keyword evidence="3" id="KW-0804">Transcription</keyword>
<dbReference type="Pfam" id="PF00440">
    <property type="entry name" value="TetR_N"/>
    <property type="match status" value="1"/>
</dbReference>
<dbReference type="RefSeq" id="WP_139629856.1">
    <property type="nucleotide sequence ID" value="NZ_VDLX02000002.1"/>
</dbReference>
<dbReference type="GO" id="GO:0003700">
    <property type="term" value="F:DNA-binding transcription factor activity"/>
    <property type="evidence" value="ECO:0007669"/>
    <property type="project" value="TreeGrafter"/>
</dbReference>
<dbReference type="PRINTS" id="PR00455">
    <property type="entry name" value="HTHTETR"/>
</dbReference>
<dbReference type="PANTHER" id="PTHR30055">
    <property type="entry name" value="HTH-TYPE TRANSCRIPTIONAL REGULATOR RUTR"/>
    <property type="match status" value="1"/>
</dbReference>
<sequence length="202" mass="21873">MQVEEARGAARPMRADAKRNLAQILTAARDVITERGPDAPLDEIARRAGVGSGTLYRRFPDRDSLLRAVALDALTATLAAARAAGEQERDPFDALARYLREALDLRVSAILPSLLGVVDLANDPELSPPRSEAADAIKRLIAAAHDAGSLPKDVAFIDIVTFLVRVSRPLPGPQPPEWKHELARRHLELFIRGLRADAPSGS</sequence>
<reference evidence="4 5" key="1">
    <citation type="submission" date="2019-10" db="EMBL/GenBank/DDBJ databases">
        <title>Nonomuraea sp. nov., isolated from Phyllanthus amarus.</title>
        <authorList>
            <person name="Klykleung N."/>
            <person name="Tanasupawat S."/>
        </authorList>
    </citation>
    <scope>NUCLEOTIDE SEQUENCE [LARGE SCALE GENOMIC DNA]</scope>
    <source>
        <strain evidence="4 5">PA1-10</strain>
    </source>
</reference>
<name>A0A5C4WU17_9ACTN</name>
<evidence type="ECO:0000313" key="5">
    <source>
        <dbReference type="Proteomes" id="UP000312512"/>
    </source>
</evidence>
<dbReference type="Pfam" id="PF21597">
    <property type="entry name" value="TetR_C_43"/>
    <property type="match status" value="1"/>
</dbReference>
<dbReference type="GO" id="GO:0000976">
    <property type="term" value="F:transcription cis-regulatory region binding"/>
    <property type="evidence" value="ECO:0007669"/>
    <property type="project" value="TreeGrafter"/>
</dbReference>
<dbReference type="SUPFAM" id="SSF46689">
    <property type="entry name" value="Homeodomain-like"/>
    <property type="match status" value="1"/>
</dbReference>
<accession>A0A5C4WU17</accession>
<dbReference type="Proteomes" id="UP000312512">
    <property type="component" value="Unassembled WGS sequence"/>
</dbReference>
<dbReference type="Gene3D" id="1.10.357.10">
    <property type="entry name" value="Tetracycline Repressor, domain 2"/>
    <property type="match status" value="1"/>
</dbReference>